<dbReference type="InterPro" id="IPR027417">
    <property type="entry name" value="P-loop_NTPase"/>
</dbReference>
<dbReference type="GO" id="GO:0006270">
    <property type="term" value="P:DNA replication initiation"/>
    <property type="evidence" value="ECO:0000318"/>
    <property type="project" value="GO_Central"/>
</dbReference>
<dbReference type="GO" id="GO:0005524">
    <property type="term" value="F:ATP binding"/>
    <property type="evidence" value="ECO:0007669"/>
    <property type="project" value="UniProtKB-KW"/>
</dbReference>
<dbReference type="STRING" id="35128.B8CA51"/>
<dbReference type="InterPro" id="IPR050311">
    <property type="entry name" value="ORC1/CDC6"/>
</dbReference>
<dbReference type="Proteomes" id="UP000001449">
    <property type="component" value="Chromosome 12"/>
</dbReference>
<proteinExistence type="inferred from homology"/>
<evidence type="ECO:0000256" key="1">
    <source>
        <dbReference type="ARBA" id="ARBA00004123"/>
    </source>
</evidence>
<comment type="function">
    <text evidence="6">Component of the origin recognition complex (ORC) that binds origins of replication. DNA-binding is ATP-dependent, however specific DNA sequences that define origins of replication have not been identified so far. ORC is required to assemble the pre-replication complex necessary to initiate DNA replication.</text>
</comment>
<dbReference type="Pfam" id="PF00004">
    <property type="entry name" value="AAA"/>
    <property type="match status" value="1"/>
</dbReference>
<evidence type="ECO:0000256" key="2">
    <source>
        <dbReference type="ARBA" id="ARBA00008398"/>
    </source>
</evidence>
<keyword evidence="6" id="KW-0547">Nucleotide-binding</keyword>
<dbReference type="KEGG" id="tps:THAPSDRAFT_263879"/>
<keyword evidence="6" id="KW-0067">ATP-binding</keyword>
<accession>B8CA51</accession>
<evidence type="ECO:0000256" key="4">
    <source>
        <dbReference type="ARBA" id="ARBA00023125"/>
    </source>
</evidence>
<dbReference type="GO" id="GO:0033314">
    <property type="term" value="P:mitotic DNA replication checkpoint signaling"/>
    <property type="evidence" value="ECO:0000318"/>
    <property type="project" value="GO_Central"/>
</dbReference>
<dbReference type="InParanoid" id="B8CA51"/>
<dbReference type="PANTHER" id="PTHR10763:SF23">
    <property type="entry name" value="ORIGIN RECOGNITION COMPLEX SUBUNIT 1"/>
    <property type="match status" value="1"/>
</dbReference>
<dbReference type="eggNOG" id="KOG1514">
    <property type="taxonomic scope" value="Eukaryota"/>
</dbReference>
<dbReference type="InterPro" id="IPR054425">
    <property type="entry name" value="Cdc6_ORC1-like_ATPase_lid"/>
</dbReference>
<reference evidence="8 9" key="2">
    <citation type="journal article" date="2008" name="Nature">
        <title>The Phaeodactylum genome reveals the evolutionary history of diatom genomes.</title>
        <authorList>
            <person name="Bowler C."/>
            <person name="Allen A.E."/>
            <person name="Badger J.H."/>
            <person name="Grimwood J."/>
            <person name="Jabbari K."/>
            <person name="Kuo A."/>
            <person name="Maheswari U."/>
            <person name="Martens C."/>
            <person name="Maumus F."/>
            <person name="Otillar R.P."/>
            <person name="Rayko E."/>
            <person name="Salamov A."/>
            <person name="Vandepoele K."/>
            <person name="Beszteri B."/>
            <person name="Gruber A."/>
            <person name="Heijde M."/>
            <person name="Katinka M."/>
            <person name="Mock T."/>
            <person name="Valentin K."/>
            <person name="Verret F."/>
            <person name="Berges J.A."/>
            <person name="Brownlee C."/>
            <person name="Cadoret J.P."/>
            <person name="Chiovitti A."/>
            <person name="Choi C.J."/>
            <person name="Coesel S."/>
            <person name="De Martino A."/>
            <person name="Detter J.C."/>
            <person name="Durkin C."/>
            <person name="Falciatore A."/>
            <person name="Fournet J."/>
            <person name="Haruta M."/>
            <person name="Huysman M.J."/>
            <person name="Jenkins B.D."/>
            <person name="Jiroutova K."/>
            <person name="Jorgensen R.E."/>
            <person name="Joubert Y."/>
            <person name="Kaplan A."/>
            <person name="Kroger N."/>
            <person name="Kroth P.G."/>
            <person name="La Roche J."/>
            <person name="Lindquist E."/>
            <person name="Lommer M."/>
            <person name="Martin-Jezequel V."/>
            <person name="Lopez P.J."/>
            <person name="Lucas S."/>
            <person name="Mangogna M."/>
            <person name="McGinnis K."/>
            <person name="Medlin L.K."/>
            <person name="Montsant A."/>
            <person name="Oudot-Le Secq M.P."/>
            <person name="Napoli C."/>
            <person name="Obornik M."/>
            <person name="Parker M.S."/>
            <person name="Petit J.L."/>
            <person name="Porcel B.M."/>
            <person name="Poulsen N."/>
            <person name="Robison M."/>
            <person name="Rychlewski L."/>
            <person name="Rynearson T.A."/>
            <person name="Schmutz J."/>
            <person name="Shapiro H."/>
            <person name="Siaut M."/>
            <person name="Stanley M."/>
            <person name="Sussman M.R."/>
            <person name="Taylor A.R."/>
            <person name="Vardi A."/>
            <person name="von Dassow P."/>
            <person name="Vyverman W."/>
            <person name="Willis A."/>
            <person name="Wyrwicz L.S."/>
            <person name="Rokhsar D.S."/>
            <person name="Weissenbach J."/>
            <person name="Armbrust E.V."/>
            <person name="Green B.R."/>
            <person name="Van de Peer Y."/>
            <person name="Grigoriev I.V."/>
        </authorList>
    </citation>
    <scope>NUCLEOTIDE SEQUENCE [LARGE SCALE GENOMIC DNA]</scope>
    <source>
        <strain evidence="8 9">CCMP1335</strain>
    </source>
</reference>
<dbReference type="InterPro" id="IPR003593">
    <property type="entry name" value="AAA+_ATPase"/>
</dbReference>
<keyword evidence="9" id="KW-1185">Reference proteome</keyword>
<feature type="non-terminal residue" evidence="8">
    <location>
        <position position="1"/>
    </location>
</feature>
<keyword evidence="3 6" id="KW-0235">DNA replication</keyword>
<dbReference type="InterPro" id="IPR003959">
    <property type="entry name" value="ATPase_AAA_core"/>
</dbReference>
<dbReference type="GO" id="GO:0003688">
    <property type="term" value="F:DNA replication origin binding"/>
    <property type="evidence" value="ECO:0000318"/>
    <property type="project" value="GO_Central"/>
</dbReference>
<dbReference type="PANTHER" id="PTHR10763">
    <property type="entry name" value="CELL DIVISION CONTROL PROTEIN 6-RELATED"/>
    <property type="match status" value="1"/>
</dbReference>
<dbReference type="SMART" id="SM00382">
    <property type="entry name" value="AAA"/>
    <property type="match status" value="1"/>
</dbReference>
<organism evidence="8 9">
    <name type="scientific">Thalassiosira pseudonana</name>
    <name type="common">Marine diatom</name>
    <name type="synonym">Cyclotella nana</name>
    <dbReference type="NCBI Taxonomy" id="35128"/>
    <lineage>
        <taxon>Eukaryota</taxon>
        <taxon>Sar</taxon>
        <taxon>Stramenopiles</taxon>
        <taxon>Ochrophyta</taxon>
        <taxon>Bacillariophyta</taxon>
        <taxon>Coscinodiscophyceae</taxon>
        <taxon>Thalassiosirophycidae</taxon>
        <taxon>Thalassiosirales</taxon>
        <taxon>Thalassiosiraceae</taxon>
        <taxon>Thalassiosira</taxon>
    </lineage>
</organism>
<feature type="non-terminal residue" evidence="8">
    <location>
        <position position="442"/>
    </location>
</feature>
<dbReference type="CDD" id="cd00009">
    <property type="entry name" value="AAA"/>
    <property type="match status" value="1"/>
</dbReference>
<gene>
    <name evidence="8" type="ORF">THAPSDRAFT_263879</name>
</gene>
<dbReference type="SUPFAM" id="SSF52540">
    <property type="entry name" value="P-loop containing nucleoside triphosphate hydrolases"/>
    <property type="match status" value="1"/>
</dbReference>
<dbReference type="Gene3D" id="1.10.8.60">
    <property type="match status" value="1"/>
</dbReference>
<dbReference type="AlphaFoldDB" id="B8CA51"/>
<protein>
    <recommendedName>
        <fullName evidence="6">Origin recognition complex subunit 1</fullName>
    </recommendedName>
</protein>
<comment type="similarity">
    <text evidence="2 6">Belongs to the ORC1 family.</text>
</comment>
<evidence type="ECO:0000256" key="3">
    <source>
        <dbReference type="ARBA" id="ARBA00022705"/>
    </source>
</evidence>
<dbReference type="GO" id="GO:0016887">
    <property type="term" value="F:ATP hydrolysis activity"/>
    <property type="evidence" value="ECO:0007669"/>
    <property type="project" value="InterPro"/>
</dbReference>
<dbReference type="Gene3D" id="3.40.50.300">
    <property type="entry name" value="P-loop containing nucleotide triphosphate hydrolases"/>
    <property type="match status" value="1"/>
</dbReference>
<comment type="subunit">
    <text evidence="6">ORC is composed of six subunits.</text>
</comment>
<evidence type="ECO:0000259" key="7">
    <source>
        <dbReference type="SMART" id="SM00382"/>
    </source>
</evidence>
<dbReference type="EMBL" id="CM000647">
    <property type="protein sequence ID" value="EED89446.1"/>
    <property type="molecule type" value="Genomic_DNA"/>
</dbReference>
<evidence type="ECO:0000256" key="6">
    <source>
        <dbReference type="RuleBase" id="RU365058"/>
    </source>
</evidence>
<feature type="domain" description="AAA+ ATPase" evidence="7">
    <location>
        <begin position="38"/>
        <end position="201"/>
    </location>
</feature>
<evidence type="ECO:0000313" key="8">
    <source>
        <dbReference type="EMBL" id="EED89446.1"/>
    </source>
</evidence>
<reference evidence="8 9" key="1">
    <citation type="journal article" date="2004" name="Science">
        <title>The genome of the diatom Thalassiosira pseudonana: ecology, evolution, and metabolism.</title>
        <authorList>
            <person name="Armbrust E.V."/>
            <person name="Berges J.A."/>
            <person name="Bowler C."/>
            <person name="Green B.R."/>
            <person name="Martinez D."/>
            <person name="Putnam N.H."/>
            <person name="Zhou S."/>
            <person name="Allen A.E."/>
            <person name="Apt K.E."/>
            <person name="Bechner M."/>
            <person name="Brzezinski M.A."/>
            <person name="Chaal B.K."/>
            <person name="Chiovitti A."/>
            <person name="Davis A.K."/>
            <person name="Demarest M.S."/>
            <person name="Detter J.C."/>
            <person name="Glavina T."/>
            <person name="Goodstein D."/>
            <person name="Hadi M.Z."/>
            <person name="Hellsten U."/>
            <person name="Hildebrand M."/>
            <person name="Jenkins B.D."/>
            <person name="Jurka J."/>
            <person name="Kapitonov V.V."/>
            <person name="Kroger N."/>
            <person name="Lau W.W."/>
            <person name="Lane T.W."/>
            <person name="Larimer F.W."/>
            <person name="Lippmeier J.C."/>
            <person name="Lucas S."/>
            <person name="Medina M."/>
            <person name="Montsant A."/>
            <person name="Obornik M."/>
            <person name="Parker M.S."/>
            <person name="Palenik B."/>
            <person name="Pazour G.J."/>
            <person name="Richardson P.M."/>
            <person name="Rynearson T.A."/>
            <person name="Saito M.A."/>
            <person name="Schwartz D.C."/>
            <person name="Thamatrakoln K."/>
            <person name="Valentin K."/>
            <person name="Vardi A."/>
            <person name="Wilkerson F.P."/>
            <person name="Rokhsar D.S."/>
        </authorList>
    </citation>
    <scope>NUCLEOTIDE SEQUENCE [LARGE SCALE GENOMIC DNA]</scope>
    <source>
        <strain evidence="8 9">CCMP1335</strain>
    </source>
</reference>
<name>B8CA51_THAPS</name>
<comment type="subcellular location">
    <subcellularLocation>
        <location evidence="1 6">Nucleus</location>
    </subcellularLocation>
</comment>
<dbReference type="RefSeq" id="XP_002292985.1">
    <property type="nucleotide sequence ID" value="XM_002292949.1"/>
</dbReference>
<sequence length="442" mass="49891">LKCREKEREKISFFLRKAIVGKETEIDSDGREGGTMNTKKSLFIAGPPGTGKTASVRSIIAEFQEEQALGNIPEFKFIDINGMELRHPYDAYVKFWEAISGIRKERETPGNAAAELENYFVNDEDYGDEEDIPRKPVTVLLLDEIDYLVTEKQTVLYNFFDWPLRCLSCARLIVIGISNTINLPERLTPKLQSRLGWDRVHFQSYNANDTITILKTRLDMMGADFDPTTAVFDEDGIKYAARKTANLSGDIRKAFHMMKVAAEKVFEEYTTGQRHLADGARPMVKISDVTRSSRDMFHSIIHRAIACSTAYQALILIAIGAMKRNSGRENGFTAKEILVKIESISDGSGETRYDARLAWADLIEMLNRLAVVRASVLPCWLPSCTFHSLSLLTLIFAVWNYPIDLSLHQQPMAIGFNQSSCLRNLGIIQKHVSQQVSRETSC</sequence>
<dbReference type="OMA" id="GNIPEFK"/>
<dbReference type="GO" id="GO:0005664">
    <property type="term" value="C:nuclear origin of replication recognition complex"/>
    <property type="evidence" value="ECO:0000318"/>
    <property type="project" value="GO_Central"/>
</dbReference>
<evidence type="ECO:0000256" key="5">
    <source>
        <dbReference type="ARBA" id="ARBA00023242"/>
    </source>
</evidence>
<evidence type="ECO:0000313" key="9">
    <source>
        <dbReference type="Proteomes" id="UP000001449"/>
    </source>
</evidence>
<keyword evidence="4 6" id="KW-0238">DNA-binding</keyword>
<dbReference type="PaxDb" id="35128-Thaps263879"/>
<keyword evidence="5 6" id="KW-0539">Nucleus</keyword>
<dbReference type="Pfam" id="PF22606">
    <property type="entry name" value="Cdc6-ORC-like_ATPase_lid"/>
    <property type="match status" value="1"/>
</dbReference>
<dbReference type="GeneID" id="7445790"/>
<dbReference type="HOGENOM" id="CLU_012774_5_1_1"/>